<accession>A0A9P4NGZ5</accession>
<dbReference type="EMBL" id="MU007100">
    <property type="protein sequence ID" value="KAF2421219.1"/>
    <property type="molecule type" value="Genomic_DNA"/>
</dbReference>
<dbReference type="Proteomes" id="UP000800235">
    <property type="component" value="Unassembled WGS sequence"/>
</dbReference>
<keyword evidence="1" id="KW-0472">Membrane</keyword>
<reference evidence="2" key="1">
    <citation type="journal article" date="2020" name="Stud. Mycol.">
        <title>101 Dothideomycetes genomes: a test case for predicting lifestyles and emergence of pathogens.</title>
        <authorList>
            <person name="Haridas S."/>
            <person name="Albert R."/>
            <person name="Binder M."/>
            <person name="Bloem J."/>
            <person name="Labutti K."/>
            <person name="Salamov A."/>
            <person name="Andreopoulos B."/>
            <person name="Baker S."/>
            <person name="Barry K."/>
            <person name="Bills G."/>
            <person name="Bluhm B."/>
            <person name="Cannon C."/>
            <person name="Castanera R."/>
            <person name="Culley D."/>
            <person name="Daum C."/>
            <person name="Ezra D."/>
            <person name="Gonzalez J."/>
            <person name="Henrissat B."/>
            <person name="Kuo A."/>
            <person name="Liang C."/>
            <person name="Lipzen A."/>
            <person name="Lutzoni F."/>
            <person name="Magnuson J."/>
            <person name="Mondo S."/>
            <person name="Nolan M."/>
            <person name="Ohm R."/>
            <person name="Pangilinan J."/>
            <person name="Park H.-J."/>
            <person name="Ramirez L."/>
            <person name="Alfaro M."/>
            <person name="Sun H."/>
            <person name="Tritt A."/>
            <person name="Yoshinaga Y."/>
            <person name="Zwiers L.-H."/>
            <person name="Turgeon B."/>
            <person name="Goodwin S."/>
            <person name="Spatafora J."/>
            <person name="Crous P."/>
            <person name="Grigoriev I."/>
        </authorList>
    </citation>
    <scope>NUCLEOTIDE SEQUENCE</scope>
    <source>
        <strain evidence="2">CBS 130266</strain>
    </source>
</reference>
<gene>
    <name evidence="2" type="ORF">EJ08DRAFT_520393</name>
</gene>
<dbReference type="OrthoDB" id="3687641at2759"/>
<keyword evidence="1" id="KW-1133">Transmembrane helix</keyword>
<feature type="transmembrane region" description="Helical" evidence="1">
    <location>
        <begin position="40"/>
        <end position="62"/>
    </location>
</feature>
<evidence type="ECO:0000313" key="2">
    <source>
        <dbReference type="EMBL" id="KAF2421219.1"/>
    </source>
</evidence>
<keyword evidence="1" id="KW-0812">Transmembrane</keyword>
<sequence length="113" mass="13059">MNNNSQGSDEDHQLLYEHQRIGGQDTFNAFPFTHRQWRHISHGAVEALLLFMIVILISTSVMSPQSGHHSKKTPTVVPMFDQVDQFTQWSPDLSFVDSKMFTDPDLQHRLLHE</sequence>
<evidence type="ECO:0000256" key="1">
    <source>
        <dbReference type="SAM" id="Phobius"/>
    </source>
</evidence>
<proteinExistence type="predicted"/>
<evidence type="ECO:0000313" key="3">
    <source>
        <dbReference type="Proteomes" id="UP000800235"/>
    </source>
</evidence>
<protein>
    <submittedName>
        <fullName evidence="2">Uncharacterized protein</fullName>
    </submittedName>
</protein>
<organism evidence="2 3">
    <name type="scientific">Tothia fuscella</name>
    <dbReference type="NCBI Taxonomy" id="1048955"/>
    <lineage>
        <taxon>Eukaryota</taxon>
        <taxon>Fungi</taxon>
        <taxon>Dikarya</taxon>
        <taxon>Ascomycota</taxon>
        <taxon>Pezizomycotina</taxon>
        <taxon>Dothideomycetes</taxon>
        <taxon>Pleosporomycetidae</taxon>
        <taxon>Venturiales</taxon>
        <taxon>Cylindrosympodiaceae</taxon>
        <taxon>Tothia</taxon>
    </lineage>
</organism>
<name>A0A9P4NGZ5_9PEZI</name>
<dbReference type="AlphaFoldDB" id="A0A9P4NGZ5"/>
<keyword evidence="3" id="KW-1185">Reference proteome</keyword>
<comment type="caution">
    <text evidence="2">The sequence shown here is derived from an EMBL/GenBank/DDBJ whole genome shotgun (WGS) entry which is preliminary data.</text>
</comment>